<evidence type="ECO:0000256" key="2">
    <source>
        <dbReference type="ARBA" id="ARBA00022692"/>
    </source>
</evidence>
<dbReference type="InterPro" id="IPR001750">
    <property type="entry name" value="ND/Mrp_TM"/>
</dbReference>
<keyword evidence="5" id="KW-0813">Transport</keyword>
<organism evidence="8 9">
    <name type="scientific">Pseudochryseolinea flava</name>
    <dbReference type="NCBI Taxonomy" id="2059302"/>
    <lineage>
        <taxon>Bacteria</taxon>
        <taxon>Pseudomonadati</taxon>
        <taxon>Bacteroidota</taxon>
        <taxon>Cytophagia</taxon>
        <taxon>Cytophagales</taxon>
        <taxon>Fulvivirgaceae</taxon>
        <taxon>Pseudochryseolinea</taxon>
    </lineage>
</organism>
<keyword evidence="9" id="KW-1185">Reference proteome</keyword>
<dbReference type="RefSeq" id="WP_112748850.1">
    <property type="nucleotide sequence ID" value="NZ_QMFY01000013.1"/>
</dbReference>
<dbReference type="GO" id="GO:0012505">
    <property type="term" value="C:endomembrane system"/>
    <property type="evidence" value="ECO:0007669"/>
    <property type="project" value="UniProtKB-SubCell"/>
</dbReference>
<comment type="caution">
    <text evidence="8">The sequence shown here is derived from an EMBL/GenBank/DDBJ whole genome shotgun (WGS) entry which is preliminary data.</text>
</comment>
<sequence>MNALFVICGLGIISLIAEIANFRKWLISIIVLGLLGAAALVVADWNTAVAYYHDMLVFDNFSLAFTGLIIGSSLLWFWTASDFFEALFHKTDKSALILFAIAGGVLMTSFNNMAMLFLGIEILSISLYVLAGSRKEDLGSNEAAFKYFLMGSFATGFLLFGITLVYGATGTFQINTIANYVLTHAGELPSFFYAGALLMLIGLAFKISAVPFHFWAPDVYEGSPTAVTGFMSTVVKIAAIASFFKIFATCFSTIAPVWYTILLVIMVLTLVIANITAVYQNSVKRMLAYSSVGHVGYILLAFLADHKESDGTIFFYLAAYAVSSLAAFGALILVGGKEENTLVERFNGLFKRNPIVAVGLTIALLSLAGIPPLPGFFGKYLVFAMAINNGMIPYVIVAIVTSLIGVYYYFRVIIAMYFKDAVAEPLKVSTSKEVLIVVLILITLALGIFPDFLIQLL</sequence>
<keyword evidence="3 5" id="KW-1133">Transmembrane helix</keyword>
<dbReference type="GO" id="GO:0005886">
    <property type="term" value="C:plasma membrane"/>
    <property type="evidence" value="ECO:0007669"/>
    <property type="project" value="UniProtKB-SubCell"/>
</dbReference>
<dbReference type="AlphaFoldDB" id="A0A364XXL5"/>
<feature type="transmembrane region" description="Helical" evidence="5">
    <location>
        <begin position="27"/>
        <end position="45"/>
    </location>
</feature>
<feature type="transmembrane region" description="Helical" evidence="5">
    <location>
        <begin position="57"/>
        <end position="78"/>
    </location>
</feature>
<keyword evidence="2 5" id="KW-0812">Transmembrane</keyword>
<dbReference type="InterPro" id="IPR010096">
    <property type="entry name" value="NADH-Q_OxRdtase_suN/2"/>
</dbReference>
<feature type="transmembrane region" description="Helical" evidence="5">
    <location>
        <begin position="391"/>
        <end position="410"/>
    </location>
</feature>
<keyword evidence="4 5" id="KW-0472">Membrane</keyword>
<feature type="transmembrane region" description="Helical" evidence="5">
    <location>
        <begin position="315"/>
        <end position="334"/>
    </location>
</feature>
<feature type="transmembrane region" description="Helical" evidence="5">
    <location>
        <begin position="226"/>
        <end position="244"/>
    </location>
</feature>
<feature type="transmembrane region" description="Helical" evidence="5">
    <location>
        <begin position="434"/>
        <end position="454"/>
    </location>
</feature>
<evidence type="ECO:0000256" key="5">
    <source>
        <dbReference type="HAMAP-Rule" id="MF_00445"/>
    </source>
</evidence>
<reference evidence="8 9" key="1">
    <citation type="submission" date="2018-06" db="EMBL/GenBank/DDBJ databases">
        <title>Chryseolinea flavus sp. nov., a member of the phylum Bacteroidetes isolated from soil.</title>
        <authorList>
            <person name="Li Y."/>
            <person name="Wang J."/>
        </authorList>
    </citation>
    <scope>NUCLEOTIDE SEQUENCE [LARGE SCALE GENOMIC DNA]</scope>
    <source>
        <strain evidence="8 9">SDU1-6</strain>
    </source>
</reference>
<comment type="similarity">
    <text evidence="5">Belongs to the complex I subunit 2 family.</text>
</comment>
<comment type="subcellular location">
    <subcellularLocation>
        <location evidence="5">Cell membrane</location>
        <topology evidence="5">Multi-pass membrane protein</topology>
    </subcellularLocation>
    <subcellularLocation>
        <location evidence="1">Endomembrane system</location>
        <topology evidence="1">Multi-pass membrane protein</topology>
    </subcellularLocation>
    <subcellularLocation>
        <location evidence="6">Membrane</location>
        <topology evidence="6">Multi-pass membrane protein</topology>
    </subcellularLocation>
</comment>
<proteinExistence type="inferred from homology"/>
<comment type="function">
    <text evidence="5">NDH-1 shuttles electrons from NADH, via FMN and iron-sulfur (Fe-S) centers, to quinones in the respiratory chain. The immediate electron acceptor for the enzyme in this species is believed to be a menaquinone. Couples the redox reaction to proton translocation (for every two electrons transferred, four hydrogen ions are translocated across the cytoplasmic membrane), and thus conserves the redox energy in a proton gradient.</text>
</comment>
<name>A0A364XXL5_9BACT</name>
<feature type="transmembrane region" description="Helical" evidence="5">
    <location>
        <begin position="355"/>
        <end position="371"/>
    </location>
</feature>
<dbReference type="GO" id="GO:0048038">
    <property type="term" value="F:quinone binding"/>
    <property type="evidence" value="ECO:0007669"/>
    <property type="project" value="UniProtKB-KW"/>
</dbReference>
<dbReference type="GO" id="GO:0008137">
    <property type="term" value="F:NADH dehydrogenase (ubiquinone) activity"/>
    <property type="evidence" value="ECO:0007669"/>
    <property type="project" value="InterPro"/>
</dbReference>
<dbReference type="PANTHER" id="PTHR22773">
    <property type="entry name" value="NADH DEHYDROGENASE"/>
    <property type="match status" value="1"/>
</dbReference>
<dbReference type="HAMAP" id="MF_00445">
    <property type="entry name" value="NDH1_NuoN_1"/>
    <property type="match status" value="1"/>
</dbReference>
<keyword evidence="5" id="KW-0520">NAD</keyword>
<evidence type="ECO:0000313" key="8">
    <source>
        <dbReference type="EMBL" id="RAV99037.1"/>
    </source>
</evidence>
<gene>
    <name evidence="5" type="primary">nuoN</name>
    <name evidence="8" type="ORF">DQQ10_20805</name>
</gene>
<protein>
    <recommendedName>
        <fullName evidence="5">NADH-quinone oxidoreductase subunit N</fullName>
        <ecNumber evidence="5">7.1.1.-</ecNumber>
    </recommendedName>
    <alternativeName>
        <fullName evidence="5">NADH dehydrogenase I subunit N</fullName>
    </alternativeName>
    <alternativeName>
        <fullName evidence="5">NDH-1 subunit N</fullName>
    </alternativeName>
</protein>
<dbReference type="Pfam" id="PF00361">
    <property type="entry name" value="Proton_antipo_M"/>
    <property type="match status" value="1"/>
</dbReference>
<evidence type="ECO:0000256" key="1">
    <source>
        <dbReference type="ARBA" id="ARBA00004127"/>
    </source>
</evidence>
<comment type="catalytic activity">
    <reaction evidence="5">
        <text>a quinone + NADH + 5 H(+)(in) = a quinol + NAD(+) + 4 H(+)(out)</text>
        <dbReference type="Rhea" id="RHEA:57888"/>
        <dbReference type="ChEBI" id="CHEBI:15378"/>
        <dbReference type="ChEBI" id="CHEBI:24646"/>
        <dbReference type="ChEBI" id="CHEBI:57540"/>
        <dbReference type="ChEBI" id="CHEBI:57945"/>
        <dbReference type="ChEBI" id="CHEBI:132124"/>
    </reaction>
</comment>
<dbReference type="NCBIfam" id="TIGR01770">
    <property type="entry name" value="NDH_I_N"/>
    <property type="match status" value="1"/>
</dbReference>
<keyword evidence="5" id="KW-1003">Cell membrane</keyword>
<keyword evidence="5" id="KW-1278">Translocase</keyword>
<feature type="domain" description="NADH:quinone oxidoreductase/Mrp antiporter transmembrane" evidence="7">
    <location>
        <begin position="111"/>
        <end position="404"/>
    </location>
</feature>
<dbReference type="EMBL" id="QMFY01000013">
    <property type="protein sequence ID" value="RAV99037.1"/>
    <property type="molecule type" value="Genomic_DNA"/>
</dbReference>
<keyword evidence="5" id="KW-0874">Quinone</keyword>
<dbReference type="EC" id="7.1.1.-" evidence="5"/>
<evidence type="ECO:0000256" key="4">
    <source>
        <dbReference type="ARBA" id="ARBA00023136"/>
    </source>
</evidence>
<dbReference type="GO" id="GO:0050136">
    <property type="term" value="F:NADH dehydrogenase (quinone) (non-electrogenic) activity"/>
    <property type="evidence" value="ECO:0007669"/>
    <property type="project" value="UniProtKB-UniRule"/>
</dbReference>
<feature type="transmembrane region" description="Helical" evidence="5">
    <location>
        <begin position="98"/>
        <end position="131"/>
    </location>
</feature>
<evidence type="ECO:0000256" key="6">
    <source>
        <dbReference type="RuleBase" id="RU000320"/>
    </source>
</evidence>
<evidence type="ECO:0000313" key="9">
    <source>
        <dbReference type="Proteomes" id="UP000251889"/>
    </source>
</evidence>
<dbReference type="GO" id="GO:0042773">
    <property type="term" value="P:ATP synthesis coupled electron transport"/>
    <property type="evidence" value="ECO:0007669"/>
    <property type="project" value="InterPro"/>
</dbReference>
<accession>A0A364XXL5</accession>
<dbReference type="OrthoDB" id="9811718at2"/>
<evidence type="ECO:0000259" key="7">
    <source>
        <dbReference type="Pfam" id="PF00361"/>
    </source>
</evidence>
<dbReference type="Proteomes" id="UP000251889">
    <property type="component" value="Unassembled WGS sequence"/>
</dbReference>
<comment type="subunit">
    <text evidence="5">NDH-1 is composed of 14 different subunits. Subunits NuoA, H, J, K, L, M, N constitute the membrane sector of the complex.</text>
</comment>
<feature type="transmembrane region" description="Helical" evidence="5">
    <location>
        <begin position="191"/>
        <end position="214"/>
    </location>
</feature>
<evidence type="ECO:0000256" key="3">
    <source>
        <dbReference type="ARBA" id="ARBA00022989"/>
    </source>
</evidence>
<feature type="transmembrane region" description="Helical" evidence="5">
    <location>
        <begin position="256"/>
        <end position="279"/>
    </location>
</feature>
<feature type="transmembrane region" description="Helical" evidence="5">
    <location>
        <begin position="143"/>
        <end position="166"/>
    </location>
</feature>